<feature type="region of interest" description="Disordered" evidence="1">
    <location>
        <begin position="1"/>
        <end position="36"/>
    </location>
</feature>
<evidence type="ECO:0000313" key="3">
    <source>
        <dbReference type="Proteomes" id="UP000321769"/>
    </source>
</evidence>
<accession>A0A512HYF4</accession>
<organism evidence="2 3">
    <name type="scientific">Aeromicrobium flavum</name>
    <dbReference type="NCBI Taxonomy" id="416568"/>
    <lineage>
        <taxon>Bacteria</taxon>
        <taxon>Bacillati</taxon>
        <taxon>Actinomycetota</taxon>
        <taxon>Actinomycetes</taxon>
        <taxon>Propionibacteriales</taxon>
        <taxon>Nocardioidaceae</taxon>
        <taxon>Aeromicrobium</taxon>
    </lineage>
</organism>
<keyword evidence="3" id="KW-1185">Reference proteome</keyword>
<dbReference type="AlphaFoldDB" id="A0A512HYF4"/>
<evidence type="ECO:0000256" key="1">
    <source>
        <dbReference type="SAM" id="MobiDB-lite"/>
    </source>
</evidence>
<name>A0A512HYF4_9ACTN</name>
<protein>
    <submittedName>
        <fullName evidence="2">Uncharacterized protein</fullName>
    </submittedName>
</protein>
<gene>
    <name evidence="2" type="ORF">AFL01nite_28080</name>
</gene>
<dbReference type="EMBL" id="BJZQ01000020">
    <property type="protein sequence ID" value="GEO90481.1"/>
    <property type="molecule type" value="Genomic_DNA"/>
</dbReference>
<comment type="caution">
    <text evidence="2">The sequence shown here is derived from an EMBL/GenBank/DDBJ whole genome shotgun (WGS) entry which is preliminary data.</text>
</comment>
<dbReference type="Proteomes" id="UP000321769">
    <property type="component" value="Unassembled WGS sequence"/>
</dbReference>
<reference evidence="2 3" key="1">
    <citation type="submission" date="2019-07" db="EMBL/GenBank/DDBJ databases">
        <title>Whole genome shotgun sequence of Aeromicrobium flavum NBRC 107625.</title>
        <authorList>
            <person name="Hosoyama A."/>
            <person name="Uohara A."/>
            <person name="Ohji S."/>
            <person name="Ichikawa N."/>
        </authorList>
    </citation>
    <scope>NUCLEOTIDE SEQUENCE [LARGE SCALE GENOMIC DNA]</scope>
    <source>
        <strain evidence="2 3">NBRC 107625</strain>
    </source>
</reference>
<evidence type="ECO:0000313" key="2">
    <source>
        <dbReference type="EMBL" id="GEO90481.1"/>
    </source>
</evidence>
<dbReference type="RefSeq" id="WP_146828475.1">
    <property type="nucleotide sequence ID" value="NZ_BAAAYQ010000005.1"/>
</dbReference>
<proteinExistence type="predicted"/>
<sequence length="80" mass="8645">MVDDLAVRVGSSPEVRFDESPDCVPGQEDSGLDPSDTVHVTTEAAAVHRLTGEIADDLDADGWTVKRDPVDPENREVSVR</sequence>